<accession>A0A0G4FZ64</accession>
<dbReference type="AlphaFoldDB" id="A0A0G4FZ64"/>
<proteinExistence type="predicted"/>
<organism evidence="2">
    <name type="scientific">Chromera velia CCMP2878</name>
    <dbReference type="NCBI Taxonomy" id="1169474"/>
    <lineage>
        <taxon>Eukaryota</taxon>
        <taxon>Sar</taxon>
        <taxon>Alveolata</taxon>
        <taxon>Colpodellida</taxon>
        <taxon>Chromeraceae</taxon>
        <taxon>Chromera</taxon>
    </lineage>
</organism>
<dbReference type="Gene3D" id="3.40.50.300">
    <property type="entry name" value="P-loop containing nucleotide triphosphate hydrolases"/>
    <property type="match status" value="1"/>
</dbReference>
<protein>
    <recommendedName>
        <fullName evidence="3">Helicase ATP-binding domain-containing protein</fullName>
    </recommendedName>
</protein>
<dbReference type="EMBL" id="CDMZ01000757">
    <property type="protein sequence ID" value="CEM20899.1"/>
    <property type="molecule type" value="Genomic_DNA"/>
</dbReference>
<dbReference type="InterPro" id="IPR027417">
    <property type="entry name" value="P-loop_NTPase"/>
</dbReference>
<feature type="non-terminal residue" evidence="2">
    <location>
        <position position="112"/>
    </location>
</feature>
<evidence type="ECO:0000313" key="2">
    <source>
        <dbReference type="EMBL" id="CEM20899.1"/>
    </source>
</evidence>
<reference evidence="2" key="1">
    <citation type="submission" date="2014-11" db="EMBL/GenBank/DDBJ databases">
        <authorList>
            <person name="Otto D Thomas"/>
            <person name="Naeem Raeece"/>
        </authorList>
    </citation>
    <scope>NUCLEOTIDE SEQUENCE</scope>
</reference>
<evidence type="ECO:0000256" key="1">
    <source>
        <dbReference type="SAM" id="MobiDB-lite"/>
    </source>
</evidence>
<gene>
    <name evidence="2" type="ORF">Cvel_19496</name>
</gene>
<evidence type="ECO:0008006" key="3">
    <source>
        <dbReference type="Google" id="ProtNLM"/>
    </source>
</evidence>
<name>A0A0G4FZ64_9ALVE</name>
<sequence length="112" mass="12764">MLALIAIDEAHCISTWGPDFRPKYLEGLFSRESGDRGDYDFVFGIGIGADRRPPFMYKRFSGWHEDREPNERRFGVLKTVVKSVKRSRESAPRPSMRGQPGFGTRAPTKSKV</sequence>
<feature type="region of interest" description="Disordered" evidence="1">
    <location>
        <begin position="83"/>
        <end position="112"/>
    </location>
</feature>